<feature type="region of interest" description="Disordered" evidence="8">
    <location>
        <begin position="710"/>
        <end position="747"/>
    </location>
</feature>
<dbReference type="CDD" id="cd00167">
    <property type="entry name" value="SANT"/>
    <property type="match status" value="1"/>
</dbReference>
<dbReference type="EMBL" id="CAKKTJ010000168">
    <property type="protein sequence ID" value="CAH0477342.1"/>
    <property type="molecule type" value="Genomic_DNA"/>
</dbReference>
<gene>
    <name evidence="13" type="ORF">PBS003_LOCUS4091</name>
</gene>
<dbReference type="Gene3D" id="4.10.1000.10">
    <property type="entry name" value="Zinc finger, CCCH-type"/>
    <property type="match status" value="2"/>
</dbReference>
<dbReference type="GO" id="GO:0008270">
    <property type="term" value="F:zinc ion binding"/>
    <property type="evidence" value="ECO:0007669"/>
    <property type="project" value="UniProtKB-KW"/>
</dbReference>
<dbReference type="PROSITE" id="PS50908">
    <property type="entry name" value="RWD"/>
    <property type="match status" value="1"/>
</dbReference>
<feature type="compositionally biased region" description="Basic and acidic residues" evidence="8">
    <location>
        <begin position="717"/>
        <end position="733"/>
    </location>
</feature>
<feature type="zinc finger region" description="C3H1-type" evidence="7">
    <location>
        <begin position="246"/>
        <end position="273"/>
    </location>
</feature>
<accession>A0AAU9KZ14</accession>
<dbReference type="InterPro" id="IPR001005">
    <property type="entry name" value="SANT/Myb"/>
</dbReference>
<feature type="domain" description="C3H1-type" evidence="10">
    <location>
        <begin position="173"/>
        <end position="200"/>
    </location>
</feature>
<evidence type="ECO:0000256" key="8">
    <source>
        <dbReference type="SAM" id="MobiDB-lite"/>
    </source>
</evidence>
<feature type="domain" description="C3H1-type" evidence="10">
    <location>
        <begin position="246"/>
        <end position="273"/>
    </location>
</feature>
<dbReference type="Pfam" id="PF05773">
    <property type="entry name" value="RWD"/>
    <property type="match status" value="1"/>
</dbReference>
<dbReference type="Proteomes" id="UP001160483">
    <property type="component" value="Unassembled WGS sequence"/>
</dbReference>
<dbReference type="SMART" id="SM00717">
    <property type="entry name" value="SANT"/>
    <property type="match status" value="1"/>
</dbReference>
<dbReference type="Gene3D" id="1.10.10.60">
    <property type="entry name" value="Homeodomain-like"/>
    <property type="match status" value="1"/>
</dbReference>
<dbReference type="InterPro" id="IPR000571">
    <property type="entry name" value="Znf_CCCH"/>
</dbReference>
<dbReference type="GO" id="GO:0005634">
    <property type="term" value="C:nucleus"/>
    <property type="evidence" value="ECO:0007669"/>
    <property type="project" value="UniProtKB-SubCell"/>
</dbReference>
<evidence type="ECO:0000259" key="11">
    <source>
        <dbReference type="PROSITE" id="PS50908"/>
    </source>
</evidence>
<dbReference type="SUPFAM" id="SSF54495">
    <property type="entry name" value="UBC-like"/>
    <property type="match status" value="1"/>
</dbReference>
<dbReference type="InterPro" id="IPR009057">
    <property type="entry name" value="Homeodomain-like_sf"/>
</dbReference>
<evidence type="ECO:0000313" key="14">
    <source>
        <dbReference type="Proteomes" id="UP001160483"/>
    </source>
</evidence>
<dbReference type="AlphaFoldDB" id="A0AAU9KZ14"/>
<dbReference type="Pfam" id="PF00642">
    <property type="entry name" value="zf-CCCH"/>
    <property type="match status" value="1"/>
</dbReference>
<dbReference type="PANTHER" id="PTHR46527">
    <property type="entry name" value="NUCLEOPORIN-LIKE PROTEIN 2"/>
    <property type="match status" value="1"/>
</dbReference>
<dbReference type="SUPFAM" id="SSF46689">
    <property type="entry name" value="Homeodomain-like"/>
    <property type="match status" value="1"/>
</dbReference>
<feature type="zinc finger region" description="C3H1-type" evidence="7">
    <location>
        <begin position="173"/>
        <end position="200"/>
    </location>
</feature>
<evidence type="ECO:0000256" key="1">
    <source>
        <dbReference type="ARBA" id="ARBA00004123"/>
    </source>
</evidence>
<feature type="domain" description="Myb-like" evidence="9">
    <location>
        <begin position="338"/>
        <end position="386"/>
    </location>
</feature>
<reference evidence="13" key="1">
    <citation type="submission" date="2021-11" db="EMBL/GenBank/DDBJ databases">
        <authorList>
            <person name="Islam A."/>
            <person name="Islam S."/>
            <person name="Flora M.S."/>
            <person name="Rahman M."/>
            <person name="Ziaur R.M."/>
            <person name="Epstein J.H."/>
            <person name="Hassan M."/>
            <person name="Klassen M."/>
            <person name="Woodard K."/>
            <person name="Webb A."/>
            <person name="Webby R.J."/>
            <person name="El Zowalaty M.E."/>
        </authorList>
    </citation>
    <scope>NUCLEOTIDE SEQUENCE</scope>
    <source>
        <strain evidence="13">Pbs3</strain>
    </source>
</reference>
<evidence type="ECO:0000259" key="12">
    <source>
        <dbReference type="PROSITE" id="PS51266"/>
    </source>
</evidence>
<evidence type="ECO:0000256" key="5">
    <source>
        <dbReference type="ARBA" id="ARBA00023242"/>
    </source>
</evidence>
<dbReference type="InterPro" id="IPR051767">
    <property type="entry name" value="Nucleoporin_NUP42"/>
</dbReference>
<comment type="caution">
    <text evidence="13">The sequence shown here is derived from an EMBL/GenBank/DDBJ whole genome shotgun (WGS) entry which is preliminary data.</text>
</comment>
<dbReference type="SMART" id="SM00356">
    <property type="entry name" value="ZnF_C3H1"/>
    <property type="match status" value="2"/>
</dbReference>
<evidence type="ECO:0000259" key="10">
    <source>
        <dbReference type="PROSITE" id="PS50103"/>
    </source>
</evidence>
<evidence type="ECO:0000256" key="2">
    <source>
        <dbReference type="ARBA" id="ARBA00022723"/>
    </source>
</evidence>
<feature type="domain" description="CHY-type" evidence="12">
    <location>
        <begin position="612"/>
        <end position="681"/>
    </location>
</feature>
<dbReference type="PROSITE" id="PS50090">
    <property type="entry name" value="MYB_LIKE"/>
    <property type="match status" value="1"/>
</dbReference>
<dbReference type="Gene3D" id="3.10.110.10">
    <property type="entry name" value="Ubiquitin Conjugating Enzyme"/>
    <property type="match status" value="1"/>
</dbReference>
<keyword evidence="5" id="KW-0539">Nucleus</keyword>
<evidence type="ECO:0000256" key="6">
    <source>
        <dbReference type="PROSITE-ProRule" id="PRU00601"/>
    </source>
</evidence>
<comment type="subcellular location">
    <subcellularLocation>
        <location evidence="1">Nucleus</location>
    </subcellularLocation>
</comment>
<dbReference type="InterPro" id="IPR037274">
    <property type="entry name" value="Znf_CHY_sf"/>
</dbReference>
<evidence type="ECO:0000259" key="9">
    <source>
        <dbReference type="PROSITE" id="PS50090"/>
    </source>
</evidence>
<evidence type="ECO:0000256" key="7">
    <source>
        <dbReference type="PROSITE-ProRule" id="PRU00723"/>
    </source>
</evidence>
<evidence type="ECO:0000256" key="4">
    <source>
        <dbReference type="ARBA" id="ARBA00022833"/>
    </source>
</evidence>
<dbReference type="Pfam" id="PF18044">
    <property type="entry name" value="zf-CCCH_4"/>
    <property type="match status" value="1"/>
</dbReference>
<dbReference type="InterPro" id="IPR016135">
    <property type="entry name" value="UBQ-conjugating_enzyme/RWD"/>
</dbReference>
<dbReference type="PROSITE" id="PS50103">
    <property type="entry name" value="ZF_C3H1"/>
    <property type="match status" value="2"/>
</dbReference>
<name>A0AAU9KZ14_9STRA</name>
<dbReference type="PROSITE" id="PS51266">
    <property type="entry name" value="ZF_CHY"/>
    <property type="match status" value="1"/>
</dbReference>
<dbReference type="PANTHER" id="PTHR46527:SF1">
    <property type="entry name" value="NUCLEOPORIN NUP42"/>
    <property type="match status" value="1"/>
</dbReference>
<keyword evidence="2 7" id="KW-0479">Metal-binding</keyword>
<keyword evidence="4 7" id="KW-0862">Zinc</keyword>
<dbReference type="SUPFAM" id="SSF90229">
    <property type="entry name" value="CCCH zinc finger"/>
    <property type="match status" value="2"/>
</dbReference>
<evidence type="ECO:0008006" key="15">
    <source>
        <dbReference type="Google" id="ProtNLM"/>
    </source>
</evidence>
<evidence type="ECO:0000313" key="13">
    <source>
        <dbReference type="EMBL" id="CAH0477342.1"/>
    </source>
</evidence>
<dbReference type="InterPro" id="IPR036855">
    <property type="entry name" value="Znf_CCCH_sf"/>
</dbReference>
<dbReference type="InterPro" id="IPR008913">
    <property type="entry name" value="Znf_CHY"/>
</dbReference>
<protein>
    <recommendedName>
        <fullName evidence="15">CHY-type domain-containing protein</fullName>
    </recommendedName>
</protein>
<evidence type="ECO:0000256" key="3">
    <source>
        <dbReference type="ARBA" id="ARBA00022771"/>
    </source>
</evidence>
<keyword evidence="3 6" id="KW-0863">Zinc-finger</keyword>
<dbReference type="InterPro" id="IPR006575">
    <property type="entry name" value="RWD_dom"/>
</dbReference>
<sequence>MTDLSWQETLANETDAGKKEWMALERRYHLKLIDEDTTTLDKRLCLYLSLSDPELPTRLKGQVELTMTIPKNYPIDAVQVDFTQWNSRLLDSQVNALNKAVAARAQQLCGSFSLRKLLTWIDNNLWQIIAPFEIYTEPSQDVITNRNGQNHELETSVAAMDVRAPSEKKPKRRRGQRLCRFFAKGNCRDGVVCKFLHQKKQDKPVVCAVLEGSDVVKMSAFRDVDAALPSETSKQVVVLPAVKKKKTRMRTCKYFTQNKCRDGDSCKFSHEVKRAGTQNSGQKQKPESLSRAIVVQLGAPAASAVGSKDGKLVAKAENDSVVCNIERIGSRSDISNVWSEAQQRALDMALKKYTASMDKEARWTSIANEVDGRSLNECIDRFKALCEVVRRGVDPIAVLEKLQQHEEIAKLSEREAYVQNTKIIPVEQRVTIMTEGEMKGTPIRLEDLFLHKVGTLVAHRLVCQIQCDNCPLKFDAILSLDFAEIQKWCPRCSVLHHVLMRPVFAHSLSNVLAYVDTENCCVIDILPTDVLVTCLECGCEALLEKILPQQRSEQACFSCHVKLAVMAKRFIAGQSNGSTTKRNMCDDFAAKVANIRTKGAKPFVEGFVLGHPLPRSGTCDHYKHSQRWFRFQCCGKSFPCDVCHDSSDCPEANFGKFASRIICGLCSKEQSSSVKMCSCGNDFVTKKSTARHWEGGAGCRDALHMSRLDKQKHRGQNKTESKKSNRVGVEAKKRRENAKCQSTSIVT</sequence>
<organism evidence="13 14">
    <name type="scientific">Peronospora belbahrii</name>
    <dbReference type="NCBI Taxonomy" id="622444"/>
    <lineage>
        <taxon>Eukaryota</taxon>
        <taxon>Sar</taxon>
        <taxon>Stramenopiles</taxon>
        <taxon>Oomycota</taxon>
        <taxon>Peronosporomycetes</taxon>
        <taxon>Peronosporales</taxon>
        <taxon>Peronosporaceae</taxon>
        <taxon>Peronospora</taxon>
    </lineage>
</organism>
<feature type="domain" description="RWD" evidence="11">
    <location>
        <begin position="19"/>
        <end position="128"/>
    </location>
</feature>
<dbReference type="SUPFAM" id="SSF161219">
    <property type="entry name" value="CHY zinc finger-like"/>
    <property type="match status" value="1"/>
</dbReference>
<proteinExistence type="predicted"/>
<dbReference type="InterPro" id="IPR041367">
    <property type="entry name" value="Znf-CCCH_4"/>
</dbReference>
<dbReference type="Pfam" id="PF05495">
    <property type="entry name" value="zf-CHY"/>
    <property type="match status" value="1"/>
</dbReference>